<dbReference type="PROSITE" id="PS51257">
    <property type="entry name" value="PROKAR_LIPOPROTEIN"/>
    <property type="match status" value="1"/>
</dbReference>
<dbReference type="STRING" id="1224163.B841_01055"/>
<sequence>MHSARPLFRTLTAGAAVTALLATSACSFGPDHENSSLADGPDVQPSPVFEGEHTDFVTRPDLADFPTQLTEGEAYQDRLEGYIPASPRIEENPPAEQPIGNVIVDTDANTVWLQNRDHLNPEHDTTYNLHFQQYQGEPVLTWWEGATHAGWGFGEIVIADASYEEIARIAPTEGIVDVEPDFHEFRLTDNDTLLTLYYQPTQTDLTAVGGPVDGWVMDGVFQEYDVETGELLFEWSALDHVPVTASMWDYPVEIDRDPNVGTELLPFDYFHINSVHYDADDTDTFLISARNTHAVYSVDRDTGELNWTLGGRYSDYDMGEDGYFGWQHDVQRAEDGTIQIFDNASEPAMRENSRVINFELDDDDMVAHLVRQLDPPEQRRADYMANAEATDSGHVMVGWGYEPFFTQYTPDGEVTIDVDHSPYINYRSYISEDWTGTPQEAPALAVEGDSVFVSWNGATEVAQWRLFSGADEENTEFREVADWDGFETELSAPNDDYIAVQALDDNGDVLAASYIDAATS</sequence>
<organism evidence="2 3">
    <name type="scientific">Corynebacterium maris DSM 45190</name>
    <dbReference type="NCBI Taxonomy" id="1224163"/>
    <lineage>
        <taxon>Bacteria</taxon>
        <taxon>Bacillati</taxon>
        <taxon>Actinomycetota</taxon>
        <taxon>Actinomycetes</taxon>
        <taxon>Mycobacteriales</taxon>
        <taxon>Corynebacteriaceae</taxon>
        <taxon>Corynebacterium</taxon>
    </lineage>
</organism>
<keyword evidence="2" id="KW-0808">Transferase</keyword>
<dbReference type="GO" id="GO:0016740">
    <property type="term" value="F:transferase activity"/>
    <property type="evidence" value="ECO:0007669"/>
    <property type="project" value="UniProtKB-KW"/>
</dbReference>
<dbReference type="PANTHER" id="PTHR35340">
    <property type="entry name" value="PQQ ENZYME REPEAT PROTEIN-RELATED"/>
    <property type="match status" value="1"/>
</dbReference>
<dbReference type="InterPro" id="IPR053143">
    <property type="entry name" value="Arylsulfate_ST"/>
</dbReference>
<dbReference type="Pfam" id="PF14269">
    <property type="entry name" value="Arylsulfotran_2"/>
    <property type="match status" value="1"/>
</dbReference>
<evidence type="ECO:0000313" key="2">
    <source>
        <dbReference type="EMBL" id="AGS33694.1"/>
    </source>
</evidence>
<dbReference type="OrthoDB" id="3225323at2"/>
<evidence type="ECO:0000313" key="3">
    <source>
        <dbReference type="Proteomes" id="UP000015388"/>
    </source>
</evidence>
<feature type="chain" id="PRO_5038980986" evidence="1">
    <location>
        <begin position="30"/>
        <end position="520"/>
    </location>
</feature>
<dbReference type="AlphaFoldDB" id="S5SRG1"/>
<dbReference type="EMBL" id="CP003924">
    <property type="protein sequence ID" value="AGS33694.1"/>
    <property type="molecule type" value="Genomic_DNA"/>
</dbReference>
<protein>
    <submittedName>
        <fullName evidence="2">Arylsulfotransferase</fullName>
    </submittedName>
</protein>
<keyword evidence="1" id="KW-0732">Signal</keyword>
<accession>S5SRG1</accession>
<dbReference type="InterPro" id="IPR039535">
    <property type="entry name" value="ASST-like"/>
</dbReference>
<reference evidence="2 3" key="1">
    <citation type="submission" date="2012-11" db="EMBL/GenBank/DDBJ databases">
        <title>The complete genome sequence of Corynebacterium maris Coryn-1 (=DSM 45190).</title>
        <authorList>
            <person name="Schaffert L."/>
            <person name="Albersmeier A."/>
            <person name="Kalinowski J."/>
            <person name="Ruckert C."/>
        </authorList>
    </citation>
    <scope>NUCLEOTIDE SEQUENCE [LARGE SCALE GENOMIC DNA]</scope>
    <source>
        <strain evidence="3">Coryn-1</strain>
    </source>
</reference>
<dbReference type="Proteomes" id="UP000015388">
    <property type="component" value="Chromosome"/>
</dbReference>
<dbReference type="PANTHER" id="PTHR35340:SF6">
    <property type="entry name" value="ASST-DOMAIN-CONTAINING PROTEIN"/>
    <property type="match status" value="1"/>
</dbReference>
<feature type="signal peptide" evidence="1">
    <location>
        <begin position="1"/>
        <end position="29"/>
    </location>
</feature>
<keyword evidence="3" id="KW-1185">Reference proteome</keyword>
<dbReference type="PATRIC" id="fig|1224163.3.peg.211"/>
<dbReference type="KEGG" id="cmd:B841_01055"/>
<gene>
    <name evidence="2" type="ORF">B841_01055</name>
</gene>
<proteinExistence type="predicted"/>
<dbReference type="eggNOG" id="ENOG502Z7WX">
    <property type="taxonomic scope" value="Bacteria"/>
</dbReference>
<name>S5SRG1_9CORY</name>
<dbReference type="HOGENOM" id="CLU_018249_0_1_11"/>
<evidence type="ECO:0000256" key="1">
    <source>
        <dbReference type="SAM" id="SignalP"/>
    </source>
</evidence>